<evidence type="ECO:0000313" key="1">
    <source>
        <dbReference type="EMBL" id="KAG0425602.1"/>
    </source>
</evidence>
<reference evidence="1 2" key="1">
    <citation type="journal article" date="2020" name="Cell">
        <title>Large-Scale Comparative Analyses of Tick Genomes Elucidate Their Genetic Diversity and Vector Capacities.</title>
        <authorList>
            <consortium name="Tick Genome and Microbiome Consortium (TIGMIC)"/>
            <person name="Jia N."/>
            <person name="Wang J."/>
            <person name="Shi W."/>
            <person name="Du L."/>
            <person name="Sun Y."/>
            <person name="Zhan W."/>
            <person name="Jiang J.F."/>
            <person name="Wang Q."/>
            <person name="Zhang B."/>
            <person name="Ji P."/>
            <person name="Bell-Sakyi L."/>
            <person name="Cui X.M."/>
            <person name="Yuan T.T."/>
            <person name="Jiang B.G."/>
            <person name="Yang W.F."/>
            <person name="Lam T.T."/>
            <person name="Chang Q.C."/>
            <person name="Ding S.J."/>
            <person name="Wang X.J."/>
            <person name="Zhu J.G."/>
            <person name="Ruan X.D."/>
            <person name="Zhao L."/>
            <person name="Wei J.T."/>
            <person name="Ye R.Z."/>
            <person name="Que T.C."/>
            <person name="Du C.H."/>
            <person name="Zhou Y.H."/>
            <person name="Cheng J.X."/>
            <person name="Dai P.F."/>
            <person name="Guo W.B."/>
            <person name="Han X.H."/>
            <person name="Huang E.J."/>
            <person name="Li L.F."/>
            <person name="Wei W."/>
            <person name="Gao Y.C."/>
            <person name="Liu J.Z."/>
            <person name="Shao H.Z."/>
            <person name="Wang X."/>
            <person name="Wang C.C."/>
            <person name="Yang T.C."/>
            <person name="Huo Q.B."/>
            <person name="Li W."/>
            <person name="Chen H.Y."/>
            <person name="Chen S.E."/>
            <person name="Zhou L.G."/>
            <person name="Ni X.B."/>
            <person name="Tian J.H."/>
            <person name="Sheng Y."/>
            <person name="Liu T."/>
            <person name="Pan Y.S."/>
            <person name="Xia L.Y."/>
            <person name="Li J."/>
            <person name="Zhao F."/>
            <person name="Cao W.C."/>
        </authorList>
    </citation>
    <scope>NUCLEOTIDE SEQUENCE [LARGE SCALE GENOMIC DNA]</scope>
    <source>
        <strain evidence="1">Iper-2018</strain>
    </source>
</reference>
<organism evidence="1 2">
    <name type="scientific">Ixodes persulcatus</name>
    <name type="common">Taiga tick</name>
    <dbReference type="NCBI Taxonomy" id="34615"/>
    <lineage>
        <taxon>Eukaryota</taxon>
        <taxon>Metazoa</taxon>
        <taxon>Ecdysozoa</taxon>
        <taxon>Arthropoda</taxon>
        <taxon>Chelicerata</taxon>
        <taxon>Arachnida</taxon>
        <taxon>Acari</taxon>
        <taxon>Parasitiformes</taxon>
        <taxon>Ixodida</taxon>
        <taxon>Ixodoidea</taxon>
        <taxon>Ixodidae</taxon>
        <taxon>Ixodinae</taxon>
        <taxon>Ixodes</taxon>
    </lineage>
</organism>
<proteinExistence type="predicted"/>
<name>A0AC60PYV3_IXOPE</name>
<dbReference type="EMBL" id="JABSTQ010009818">
    <property type="protein sequence ID" value="KAG0425602.1"/>
    <property type="molecule type" value="Genomic_DNA"/>
</dbReference>
<protein>
    <submittedName>
        <fullName evidence="1">Uncharacterized protein</fullName>
    </submittedName>
</protein>
<comment type="caution">
    <text evidence="1">The sequence shown here is derived from an EMBL/GenBank/DDBJ whole genome shotgun (WGS) entry which is preliminary data.</text>
</comment>
<evidence type="ECO:0000313" key="2">
    <source>
        <dbReference type="Proteomes" id="UP000805193"/>
    </source>
</evidence>
<accession>A0AC60PYV3</accession>
<keyword evidence="2" id="KW-1185">Reference proteome</keyword>
<gene>
    <name evidence="1" type="ORF">HPB47_027234</name>
</gene>
<sequence length="254" mass="28045">MDPDVLPPFLGHCYGGAMLIIFGTWNAFGVWRGYVVSRLRRRPYHGTAFFTLRGTRRTICVDGLYKMAAGCFGTVNYAWLGISNGHFTETSNAQHMSLFVFYGLSGILDVLTANKSPLPEGTDYAGLMMAFSVQALLFHFHLHGRSPLDILVHTLLVYTTVAAAVCVGIEMAFRRSALAALGRAFFTILQGTWLVQIAFILYSPWSGGHSWKDDHQDLMLATAVYTWHMAGIVVALSFVGVLTGLFMRGSPLHK</sequence>
<dbReference type="Proteomes" id="UP000805193">
    <property type="component" value="Unassembled WGS sequence"/>
</dbReference>